<keyword evidence="1" id="KW-0812">Transmembrane</keyword>
<keyword evidence="3" id="KW-1185">Reference proteome</keyword>
<name>A0A0N8GPF3_9CHLR</name>
<dbReference type="EMBL" id="LGCM01000039">
    <property type="protein sequence ID" value="KPL80738.1"/>
    <property type="molecule type" value="Genomic_DNA"/>
</dbReference>
<dbReference type="AlphaFoldDB" id="A0A0N8GPF3"/>
<gene>
    <name evidence="2" type="ORF">ADN01_11475</name>
</gene>
<accession>A0A0N8GPF3</accession>
<dbReference type="RefSeq" id="WP_062417641.1">
    <property type="nucleotide sequence ID" value="NZ_DF967974.1"/>
</dbReference>
<sequence>MRKTVYRITGVALIIATILGLAVSLTGLVGLWRVQPKVTAQLQSSVDLLQRSAQATAELLVVVDGSLEQVEKNVVLMKSAVDNVADSLEGTAAVTRTVGTTVGVDLVQVIRDTQSSLLAVGAGARLVDDTLAVVSAFPLIGARYKPEQPLQASIQDVSASLEPMPTSLQNVQKGFENTAVSFESLKSNVSELGKSVEGIEASLNSAQGVVAQYQSIVSDTQKQLDELQTALPGGVRAVTWVLTGLLVWLFIAQAGLLTQGIELLRRE</sequence>
<feature type="transmembrane region" description="Helical" evidence="1">
    <location>
        <begin position="12"/>
        <end position="32"/>
    </location>
</feature>
<evidence type="ECO:0000256" key="1">
    <source>
        <dbReference type="SAM" id="Phobius"/>
    </source>
</evidence>
<organism evidence="2 3">
    <name type="scientific">Levilinea saccharolytica</name>
    <dbReference type="NCBI Taxonomy" id="229921"/>
    <lineage>
        <taxon>Bacteria</taxon>
        <taxon>Bacillati</taxon>
        <taxon>Chloroflexota</taxon>
        <taxon>Anaerolineae</taxon>
        <taxon>Anaerolineales</taxon>
        <taxon>Anaerolineaceae</taxon>
        <taxon>Levilinea</taxon>
    </lineage>
</organism>
<evidence type="ECO:0000313" key="3">
    <source>
        <dbReference type="Proteomes" id="UP000050501"/>
    </source>
</evidence>
<dbReference type="Proteomes" id="UP000050501">
    <property type="component" value="Unassembled WGS sequence"/>
</dbReference>
<evidence type="ECO:0000313" key="2">
    <source>
        <dbReference type="EMBL" id="KPL80738.1"/>
    </source>
</evidence>
<protein>
    <recommendedName>
        <fullName evidence="4">Methyl-accepting chemotaxis protein</fullName>
    </recommendedName>
</protein>
<feature type="transmembrane region" description="Helical" evidence="1">
    <location>
        <begin position="237"/>
        <end position="257"/>
    </location>
</feature>
<proteinExistence type="predicted"/>
<comment type="caution">
    <text evidence="2">The sequence shown here is derived from an EMBL/GenBank/DDBJ whole genome shotgun (WGS) entry which is preliminary data.</text>
</comment>
<dbReference type="Gene3D" id="1.10.287.950">
    <property type="entry name" value="Methyl-accepting chemotaxis protein"/>
    <property type="match status" value="1"/>
</dbReference>
<reference evidence="2 3" key="1">
    <citation type="submission" date="2015-07" db="EMBL/GenBank/DDBJ databases">
        <title>Genome sequence of Levilinea saccharolytica DSM 16555.</title>
        <authorList>
            <person name="Hemp J."/>
            <person name="Ward L.M."/>
            <person name="Pace L.A."/>
            <person name="Fischer W.W."/>
        </authorList>
    </citation>
    <scope>NUCLEOTIDE SEQUENCE [LARGE SCALE GENOMIC DNA]</scope>
    <source>
        <strain evidence="2 3">KIBI-1</strain>
    </source>
</reference>
<keyword evidence="1" id="KW-1133">Transmembrane helix</keyword>
<evidence type="ECO:0008006" key="4">
    <source>
        <dbReference type="Google" id="ProtNLM"/>
    </source>
</evidence>
<keyword evidence="1" id="KW-0472">Membrane</keyword>